<dbReference type="InterPro" id="IPR050570">
    <property type="entry name" value="Cell_wall_metabolism_enzyme"/>
</dbReference>
<dbReference type="Pfam" id="PF01551">
    <property type="entry name" value="Peptidase_M23"/>
    <property type="match status" value="1"/>
</dbReference>
<evidence type="ECO:0000313" key="3">
    <source>
        <dbReference type="Proteomes" id="UP000295696"/>
    </source>
</evidence>
<dbReference type="InterPro" id="IPR011055">
    <property type="entry name" value="Dup_hybrid_motif"/>
</dbReference>
<dbReference type="CDD" id="cd12797">
    <property type="entry name" value="M23_peptidase"/>
    <property type="match status" value="1"/>
</dbReference>
<dbReference type="Gene3D" id="2.70.70.10">
    <property type="entry name" value="Glucose Permease (Domain IIA)"/>
    <property type="match status" value="1"/>
</dbReference>
<protein>
    <submittedName>
        <fullName evidence="2">Peptidase M23-like protein</fullName>
    </submittedName>
</protein>
<dbReference type="AlphaFoldDB" id="A0A4R3JMA8"/>
<dbReference type="EMBL" id="SLZU01000001">
    <property type="protein sequence ID" value="TCS67503.1"/>
    <property type="molecule type" value="Genomic_DNA"/>
</dbReference>
<dbReference type="SUPFAM" id="SSF51261">
    <property type="entry name" value="Duplicated hybrid motif"/>
    <property type="match status" value="1"/>
</dbReference>
<keyword evidence="3" id="KW-1185">Reference proteome</keyword>
<evidence type="ECO:0000259" key="1">
    <source>
        <dbReference type="Pfam" id="PF01551"/>
    </source>
</evidence>
<evidence type="ECO:0000313" key="2">
    <source>
        <dbReference type="EMBL" id="TCS67503.1"/>
    </source>
</evidence>
<gene>
    <name evidence="2" type="ORF">EDD52_101604</name>
</gene>
<proteinExistence type="predicted"/>
<feature type="domain" description="M23ase beta-sheet core" evidence="1">
    <location>
        <begin position="75"/>
        <end position="179"/>
    </location>
</feature>
<dbReference type="InterPro" id="IPR016047">
    <property type="entry name" value="M23ase_b-sheet_dom"/>
</dbReference>
<dbReference type="GO" id="GO:0004222">
    <property type="term" value="F:metalloendopeptidase activity"/>
    <property type="evidence" value="ECO:0007669"/>
    <property type="project" value="TreeGrafter"/>
</dbReference>
<organism evidence="2 3">
    <name type="scientific">Primorskyibacter sedentarius</name>
    <dbReference type="NCBI Taxonomy" id="745311"/>
    <lineage>
        <taxon>Bacteria</taxon>
        <taxon>Pseudomonadati</taxon>
        <taxon>Pseudomonadota</taxon>
        <taxon>Alphaproteobacteria</taxon>
        <taxon>Rhodobacterales</taxon>
        <taxon>Roseobacteraceae</taxon>
        <taxon>Primorskyibacter</taxon>
    </lineage>
</organism>
<name>A0A4R3JMA8_9RHOB</name>
<dbReference type="PANTHER" id="PTHR21666:SF270">
    <property type="entry name" value="MUREIN HYDROLASE ACTIVATOR ENVC"/>
    <property type="match status" value="1"/>
</dbReference>
<dbReference type="Proteomes" id="UP000295696">
    <property type="component" value="Unassembled WGS sequence"/>
</dbReference>
<dbReference type="PANTHER" id="PTHR21666">
    <property type="entry name" value="PEPTIDASE-RELATED"/>
    <property type="match status" value="1"/>
</dbReference>
<comment type="caution">
    <text evidence="2">The sequence shown here is derived from an EMBL/GenBank/DDBJ whole genome shotgun (WGS) entry which is preliminary data.</text>
</comment>
<accession>A0A4R3JMA8</accession>
<dbReference type="OrthoDB" id="5489603at2"/>
<sequence length="320" mass="33976">MLRLWAVISCSLATTSVAGEFSLQVPVDCKLNESCHIQHYMDRAAGPDVRDYRCGALSYDGHKGTDFALPTLSDMQEGVAVLAAAGGVVRATRDGMADRIFAETDMAEINGRDCGNGVVIDHEDGWQTQYCHMRQGSIAVAQGQSVAAGQPLGEIGLSGRTQFPHLHLTVRHEGAVIDPFEPNGADRCDGAAASALWDAPLPDFAGGIIHVALAGSIPDYAAVKAGTAAKPLDANSPAMVIFGLAYGGLRGDVVELTLTGPEGRIVKQELQLDKAQAQFFRAAGLKRSGESWPKGHYHGTVKLVRDGRELSSKSVQQTIR</sequence>
<reference evidence="2 3" key="1">
    <citation type="submission" date="2019-03" db="EMBL/GenBank/DDBJ databases">
        <title>Genomic Encyclopedia of Type Strains, Phase IV (KMG-IV): sequencing the most valuable type-strain genomes for metagenomic binning, comparative biology and taxonomic classification.</title>
        <authorList>
            <person name="Goeker M."/>
        </authorList>
    </citation>
    <scope>NUCLEOTIDE SEQUENCE [LARGE SCALE GENOMIC DNA]</scope>
    <source>
        <strain evidence="2 3">DSM 104836</strain>
    </source>
</reference>